<evidence type="ECO:0000313" key="2">
    <source>
        <dbReference type="Proteomes" id="UP000887013"/>
    </source>
</evidence>
<keyword evidence="2" id="KW-1185">Reference proteome</keyword>
<organism evidence="1 2">
    <name type="scientific">Nephila pilipes</name>
    <name type="common">Giant wood spider</name>
    <name type="synonym">Nephila maculata</name>
    <dbReference type="NCBI Taxonomy" id="299642"/>
    <lineage>
        <taxon>Eukaryota</taxon>
        <taxon>Metazoa</taxon>
        <taxon>Ecdysozoa</taxon>
        <taxon>Arthropoda</taxon>
        <taxon>Chelicerata</taxon>
        <taxon>Arachnida</taxon>
        <taxon>Araneae</taxon>
        <taxon>Araneomorphae</taxon>
        <taxon>Entelegynae</taxon>
        <taxon>Araneoidea</taxon>
        <taxon>Nephilidae</taxon>
        <taxon>Nephila</taxon>
    </lineage>
</organism>
<dbReference type="EMBL" id="BMAW01018567">
    <property type="protein sequence ID" value="GFT59047.1"/>
    <property type="molecule type" value="Genomic_DNA"/>
</dbReference>
<dbReference type="Proteomes" id="UP000887013">
    <property type="component" value="Unassembled WGS sequence"/>
</dbReference>
<accession>A0A8X6TZ88</accession>
<protein>
    <submittedName>
        <fullName evidence="1">Uncharacterized protein</fullName>
    </submittedName>
</protein>
<sequence>MTSCHQLPILCKHTASNVQAVTEKTEGGFGKPMIPEEVPLGSSTMHVAASLNSRFSDSSEFQDSRFEGPALSDKILCCAQENGHQYNCHAEGSLWL</sequence>
<proteinExistence type="predicted"/>
<reference evidence="1" key="1">
    <citation type="submission" date="2020-08" db="EMBL/GenBank/DDBJ databases">
        <title>Multicomponent nature underlies the extraordinary mechanical properties of spider dragline silk.</title>
        <authorList>
            <person name="Kono N."/>
            <person name="Nakamura H."/>
            <person name="Mori M."/>
            <person name="Yoshida Y."/>
            <person name="Ohtoshi R."/>
            <person name="Malay A.D."/>
            <person name="Moran D.A.P."/>
            <person name="Tomita M."/>
            <person name="Numata K."/>
            <person name="Arakawa K."/>
        </authorList>
    </citation>
    <scope>NUCLEOTIDE SEQUENCE</scope>
</reference>
<evidence type="ECO:0000313" key="1">
    <source>
        <dbReference type="EMBL" id="GFT59047.1"/>
    </source>
</evidence>
<dbReference type="AlphaFoldDB" id="A0A8X6TZ88"/>
<name>A0A8X6TZ88_NEPPI</name>
<comment type="caution">
    <text evidence="1">The sequence shown here is derived from an EMBL/GenBank/DDBJ whole genome shotgun (WGS) entry which is preliminary data.</text>
</comment>
<gene>
    <name evidence="1" type="ORF">NPIL_370261</name>
</gene>